<proteinExistence type="predicted"/>
<name>A8WKR5_CAEBR</name>
<evidence type="ECO:0000313" key="3">
    <source>
        <dbReference type="Proteomes" id="UP000008549"/>
    </source>
</evidence>
<dbReference type="SUPFAM" id="SSF52058">
    <property type="entry name" value="L domain-like"/>
    <property type="match status" value="3"/>
</dbReference>
<gene>
    <name evidence="2 4" type="ORF">CBG24458</name>
    <name evidence="2" type="ORF">CBG_24458</name>
</gene>
<dbReference type="InterPro" id="IPR053079">
    <property type="entry name" value="SPS2_domain"/>
</dbReference>
<dbReference type="AlphaFoldDB" id="A8WKR5"/>
<dbReference type="PANTHER" id="PTHR21662">
    <property type="entry name" value="RECEPTOR PROTEIN-TYROSINE KINASE"/>
    <property type="match status" value="1"/>
</dbReference>
<feature type="domain" description="Receptor L-domain" evidence="1">
    <location>
        <begin position="121"/>
        <end position="234"/>
    </location>
</feature>
<sequence>MDLTEMELKANFRNLQNLKGFLKIRNSSLTNLEFFESLETSECGDDGFVIANNPELIGIKFLKFFRTDEKCIWHITNNPKLDISKCRDLPVSSDFESFGNLRDCECYNLRISPESLPYYTNCETISGGYQGVLEIRNLSDSMDLSKFSSLKEVLGRIEISGTQLTNLSFMGNLENLIVDINQNYGHLSIHNNPNLKFLGWNSLKNITPIAQRFDLIITNNHPEFCLSTQEAQMFAEISAMFFNEDKILLCPELSRTDGVKVCKIENLEEDCHHVVGDVIIDQNNEMDVRKFKNVTHIYGNLVVRDTKDQIEQSVFLFLDFNVDNALLRNIIFPDDNQIIRIISNKKLAIVEFPNMKVPPFPYLRDVSFLEIRDNSQEIFKIQRDCLLIQAKTKTPIKYNGMGCSKLPGKKRKSYGAIYDYYDEDSSNVHFGFTSILLPVVIFHM</sequence>
<dbReference type="PANTHER" id="PTHR21662:SF7">
    <property type="entry name" value="RECEPTOR L-DOMAIN DOMAIN-CONTAINING PROTEIN"/>
    <property type="match status" value="1"/>
</dbReference>
<dbReference type="EMBL" id="HE601205">
    <property type="protein sequence ID" value="CAP21060.2"/>
    <property type="molecule type" value="Genomic_DNA"/>
</dbReference>
<dbReference type="RefSeq" id="XP_045091338.1">
    <property type="nucleotide sequence ID" value="XM_045240954.1"/>
</dbReference>
<dbReference type="WormBase" id="CBG24458">
    <property type="protein sequence ID" value="CBP12908"/>
    <property type="gene ID" value="WBGene00042563"/>
</dbReference>
<keyword evidence="3" id="KW-1185">Reference proteome</keyword>
<protein>
    <submittedName>
        <fullName evidence="2">Protein CBG24458</fullName>
    </submittedName>
</protein>
<dbReference type="KEGG" id="cbr:CBG_24458"/>
<evidence type="ECO:0000313" key="4">
    <source>
        <dbReference type="WormBase" id="CBG24458"/>
    </source>
</evidence>
<dbReference type="InterPro" id="IPR036941">
    <property type="entry name" value="Rcpt_L-dom_sf"/>
</dbReference>
<reference evidence="2 3" key="2">
    <citation type="journal article" date="2011" name="PLoS Genet.">
        <title>Caenorhabditis briggsae recombinant inbred line genotypes reveal inter-strain incompatibility and the evolution of recombination.</title>
        <authorList>
            <person name="Ross J.A."/>
            <person name="Koboldt D.C."/>
            <person name="Staisch J.E."/>
            <person name="Chamberlin H.M."/>
            <person name="Gupta B.P."/>
            <person name="Miller R.D."/>
            <person name="Baird S.E."/>
            <person name="Haag E.S."/>
        </authorList>
    </citation>
    <scope>NUCLEOTIDE SEQUENCE [LARGE SCALE GENOMIC DNA]</scope>
    <source>
        <strain evidence="2 3">AF16</strain>
    </source>
</reference>
<dbReference type="eggNOG" id="ENOG502RT5B">
    <property type="taxonomic scope" value="Eukaryota"/>
</dbReference>
<evidence type="ECO:0000259" key="1">
    <source>
        <dbReference type="Pfam" id="PF01030"/>
    </source>
</evidence>
<accession>A8WKR5</accession>
<dbReference type="CTD" id="8590300"/>
<evidence type="ECO:0000313" key="2">
    <source>
        <dbReference type="EMBL" id="CAP21060.2"/>
    </source>
</evidence>
<dbReference type="InterPro" id="IPR000494">
    <property type="entry name" value="Rcpt_L-dom"/>
</dbReference>
<dbReference type="Proteomes" id="UP000008549">
    <property type="component" value="Unassembled WGS sequence"/>
</dbReference>
<dbReference type="HOGENOM" id="CLU_028064_2_0_1"/>
<feature type="domain" description="Receptor L-domain" evidence="1">
    <location>
        <begin position="7"/>
        <end position="82"/>
    </location>
</feature>
<dbReference type="Gene3D" id="3.80.20.20">
    <property type="entry name" value="Receptor L-domain"/>
    <property type="match status" value="2"/>
</dbReference>
<reference evidence="2 3" key="1">
    <citation type="journal article" date="2003" name="PLoS Biol.">
        <title>The genome sequence of Caenorhabditis briggsae: a platform for comparative genomics.</title>
        <authorList>
            <person name="Stein L.D."/>
            <person name="Bao Z."/>
            <person name="Blasiar D."/>
            <person name="Blumenthal T."/>
            <person name="Brent M.R."/>
            <person name="Chen N."/>
            <person name="Chinwalla A."/>
            <person name="Clarke L."/>
            <person name="Clee C."/>
            <person name="Coghlan A."/>
            <person name="Coulson A."/>
            <person name="D'Eustachio P."/>
            <person name="Fitch D.H."/>
            <person name="Fulton L.A."/>
            <person name="Fulton R.E."/>
            <person name="Griffiths-Jones S."/>
            <person name="Harris T.W."/>
            <person name="Hillier L.W."/>
            <person name="Kamath R."/>
            <person name="Kuwabara P.E."/>
            <person name="Mardis E.R."/>
            <person name="Marra M.A."/>
            <person name="Miner T.L."/>
            <person name="Minx P."/>
            <person name="Mullikin J.C."/>
            <person name="Plumb R.W."/>
            <person name="Rogers J."/>
            <person name="Schein J.E."/>
            <person name="Sohrmann M."/>
            <person name="Spieth J."/>
            <person name="Stajich J.E."/>
            <person name="Wei C."/>
            <person name="Willey D."/>
            <person name="Wilson R.K."/>
            <person name="Durbin R."/>
            <person name="Waterston R.H."/>
        </authorList>
    </citation>
    <scope>NUCLEOTIDE SEQUENCE [LARGE SCALE GENOMIC DNA]</scope>
    <source>
        <strain evidence="2 3">AF16</strain>
    </source>
</reference>
<dbReference type="GeneID" id="8590300"/>
<dbReference type="Pfam" id="PF01030">
    <property type="entry name" value="Recep_L_domain"/>
    <property type="match status" value="2"/>
</dbReference>
<organism evidence="2 3">
    <name type="scientific">Caenorhabditis briggsae</name>
    <dbReference type="NCBI Taxonomy" id="6238"/>
    <lineage>
        <taxon>Eukaryota</taxon>
        <taxon>Metazoa</taxon>
        <taxon>Ecdysozoa</taxon>
        <taxon>Nematoda</taxon>
        <taxon>Chromadorea</taxon>
        <taxon>Rhabditida</taxon>
        <taxon>Rhabditina</taxon>
        <taxon>Rhabditomorpha</taxon>
        <taxon>Rhabditoidea</taxon>
        <taxon>Rhabditidae</taxon>
        <taxon>Peloderinae</taxon>
        <taxon>Caenorhabditis</taxon>
    </lineage>
</organism>